<keyword evidence="1" id="KW-0812">Transmembrane</keyword>
<keyword evidence="3" id="KW-1185">Reference proteome</keyword>
<feature type="transmembrane region" description="Helical" evidence="1">
    <location>
        <begin position="14"/>
        <end position="32"/>
    </location>
</feature>
<dbReference type="EMBL" id="LT630450">
    <property type="protein sequence ID" value="SFV73012.1"/>
    <property type="molecule type" value="Genomic_DNA"/>
</dbReference>
<feature type="transmembrane region" description="Helical" evidence="1">
    <location>
        <begin position="127"/>
        <end position="145"/>
    </location>
</feature>
<keyword evidence="1" id="KW-1133">Transmembrane helix</keyword>
<dbReference type="KEGG" id="dpg:DESPIGER_1160"/>
<evidence type="ECO:0000313" key="3">
    <source>
        <dbReference type="Proteomes" id="UP000186323"/>
    </source>
</evidence>
<proteinExistence type="predicted"/>
<gene>
    <name evidence="2" type="ORF">DESPIGER_1160</name>
</gene>
<feature type="transmembrane region" description="Helical" evidence="1">
    <location>
        <begin position="223"/>
        <end position="243"/>
    </location>
</feature>
<sequence length="563" mass="61933">MKDTASETYRSTDLVLVLLAGLFCWCALQGTLDLNPRGIGMDSDLQNYAQILEAAECPAAFALDSVAPFFPQDPGVPNLLTALAGLFPGRDNAATDMLRVGALGVFLHFLAYYVLGRCLFRSPSLAALLSILMGIAVHWSFGTFWGSMRSDPVPRIFYADLWPFLLLLACAAVKRPLLQPVTMFLAGCAMLVHTVSALMGGAMFFMAFFLLWQGRGLWRHAGLSLLNLLSFAVPVGIYGVLFLSDTPAPPAEHAGLFAGVRALRYSKDWHDVWQSLADILRYYTFVIPIFPAAAAAAVVLFRKRQQLAGPVRTLLRLMPGMVLGIAGGCVLCALEMWLARHLGRQNMSQEILRGTRFLVPLSWLLLTCLLSLYWRRAAPLLRRGLVVLLVLVLLALGQGKQVVAARHALADATGMSWLDTEEARQIRARSLRLQEALQALRAQAGPDEIVFSDGDCMAVRFVARMPMLPVHKDGNIIYYAGDPALARRWLAMQRRMAADAAGYVEVWRTGQAALLLTRHVEHKAQLLRHGSLLFENEDWLLLRRSPSAAADGDAQATRSGHAD</sequence>
<dbReference type="OrthoDB" id="5444292at2"/>
<name>A0A1K1LE54_9BACT</name>
<evidence type="ECO:0000256" key="1">
    <source>
        <dbReference type="SAM" id="Phobius"/>
    </source>
</evidence>
<protein>
    <submittedName>
        <fullName evidence="2">Uncharacterized protein</fullName>
    </submittedName>
</protein>
<feature type="transmembrane region" description="Helical" evidence="1">
    <location>
        <begin position="380"/>
        <end position="397"/>
    </location>
</feature>
<feature type="transmembrane region" description="Helical" evidence="1">
    <location>
        <begin position="313"/>
        <end position="337"/>
    </location>
</feature>
<reference evidence="3" key="1">
    <citation type="submission" date="2016-10" db="EMBL/GenBank/DDBJ databases">
        <authorList>
            <person name="Wegmann U."/>
        </authorList>
    </citation>
    <scope>NUCLEOTIDE SEQUENCE [LARGE SCALE GENOMIC DNA]</scope>
</reference>
<evidence type="ECO:0000313" key="2">
    <source>
        <dbReference type="EMBL" id="SFV73012.1"/>
    </source>
</evidence>
<dbReference type="Proteomes" id="UP000186323">
    <property type="component" value="Chromosome I"/>
</dbReference>
<organism evidence="2 3">
    <name type="scientific">Desulfovibrio piger</name>
    <dbReference type="NCBI Taxonomy" id="901"/>
    <lineage>
        <taxon>Bacteria</taxon>
        <taxon>Pseudomonadati</taxon>
        <taxon>Thermodesulfobacteriota</taxon>
        <taxon>Desulfovibrionia</taxon>
        <taxon>Desulfovibrionales</taxon>
        <taxon>Desulfovibrionaceae</taxon>
        <taxon>Desulfovibrio</taxon>
    </lineage>
</organism>
<dbReference type="RefSeq" id="WP_072334213.1">
    <property type="nucleotide sequence ID" value="NZ_LT630450.1"/>
</dbReference>
<accession>A0A1K1LE54</accession>
<dbReference type="AlphaFoldDB" id="A0A1K1LE54"/>
<feature type="transmembrane region" description="Helical" evidence="1">
    <location>
        <begin position="97"/>
        <end position="115"/>
    </location>
</feature>
<feature type="transmembrane region" description="Helical" evidence="1">
    <location>
        <begin position="357"/>
        <end position="373"/>
    </location>
</feature>
<keyword evidence="1" id="KW-0472">Membrane</keyword>
<feature type="transmembrane region" description="Helical" evidence="1">
    <location>
        <begin position="183"/>
        <end position="211"/>
    </location>
</feature>
<feature type="transmembrane region" description="Helical" evidence="1">
    <location>
        <begin position="282"/>
        <end position="301"/>
    </location>
</feature>